<feature type="compositionally biased region" description="Low complexity" evidence="1">
    <location>
        <begin position="185"/>
        <end position="196"/>
    </location>
</feature>
<evidence type="ECO:0000256" key="1">
    <source>
        <dbReference type="SAM" id="MobiDB-lite"/>
    </source>
</evidence>
<evidence type="ECO:0000313" key="3">
    <source>
        <dbReference type="Proteomes" id="UP000681356"/>
    </source>
</evidence>
<sequence length="235" mass="24906">MFGNGGNDQDIVSMTDRDKARRLAPLRTVEAYWHGLCDGTQVPLRSDVDPRGMENALEFAFLIERIAPSLAKIRVAGSHLSDLLGMQVAGMPLSSFIAPEDRDRFGAAVARLFADPAVVRITLEAEGGFGKPAMTGHIILMPLRSDFGEVSRGLGAMVTDGRIGRTPRRFRVTAIDVESAPSAGVVAPATTGDAPAPRAPRPAPAVTLPPAAPARSTAAAPQRQRGHLRLVVSND</sequence>
<reference evidence="2" key="1">
    <citation type="submission" date="2021-04" db="EMBL/GenBank/DDBJ databases">
        <authorList>
            <person name="Yoon J."/>
        </authorList>
    </citation>
    <scope>NUCLEOTIDE SEQUENCE</scope>
    <source>
        <strain evidence="2">KMU-90</strain>
    </source>
</reference>
<dbReference type="RefSeq" id="WP_212534539.1">
    <property type="nucleotide sequence ID" value="NZ_JAGTUU010000001.1"/>
</dbReference>
<feature type="compositionally biased region" description="Low complexity" evidence="1">
    <location>
        <begin position="204"/>
        <end position="221"/>
    </location>
</feature>
<dbReference type="AlphaFoldDB" id="A0A8J7W7X6"/>
<dbReference type="Pfam" id="PF07310">
    <property type="entry name" value="PAS_5"/>
    <property type="match status" value="1"/>
</dbReference>
<evidence type="ECO:0000313" key="2">
    <source>
        <dbReference type="EMBL" id="MBS0122557.1"/>
    </source>
</evidence>
<keyword evidence="3" id="KW-1185">Reference proteome</keyword>
<organism evidence="2 3">
    <name type="scientific">Thetidibacter halocola</name>
    <dbReference type="NCBI Taxonomy" id="2827239"/>
    <lineage>
        <taxon>Bacteria</taxon>
        <taxon>Pseudomonadati</taxon>
        <taxon>Pseudomonadota</taxon>
        <taxon>Alphaproteobacteria</taxon>
        <taxon>Rhodobacterales</taxon>
        <taxon>Roseobacteraceae</taxon>
        <taxon>Thetidibacter</taxon>
    </lineage>
</organism>
<comment type="caution">
    <text evidence="2">The sequence shown here is derived from an EMBL/GenBank/DDBJ whole genome shotgun (WGS) entry which is preliminary data.</text>
</comment>
<feature type="region of interest" description="Disordered" evidence="1">
    <location>
        <begin position="185"/>
        <end position="235"/>
    </location>
</feature>
<protein>
    <submittedName>
        <fullName evidence="2">PAS domain-containing protein</fullName>
    </submittedName>
</protein>
<proteinExistence type="predicted"/>
<accession>A0A8J7W7X6</accession>
<dbReference type="EMBL" id="JAGTUU010000001">
    <property type="protein sequence ID" value="MBS0122557.1"/>
    <property type="molecule type" value="Genomic_DNA"/>
</dbReference>
<dbReference type="Proteomes" id="UP000681356">
    <property type="component" value="Unassembled WGS sequence"/>
</dbReference>
<gene>
    <name evidence="2" type="ORF">KB874_00295</name>
</gene>
<name>A0A8J7W7X6_9RHOB</name>
<dbReference type="InterPro" id="IPR009922">
    <property type="entry name" value="DUF1457"/>
</dbReference>